<dbReference type="AlphaFoldDB" id="A0A1H6WTR7"/>
<evidence type="ECO:0000313" key="2">
    <source>
        <dbReference type="EMBL" id="SEJ20158.1"/>
    </source>
</evidence>
<feature type="compositionally biased region" description="Polar residues" evidence="1">
    <location>
        <begin position="213"/>
        <end position="222"/>
    </location>
</feature>
<sequence length="277" mass="29959">MASLNAAHTTSLCVALLDSPDGSDYLPTANMIVLSTKYSAPSFAALADKLILYRLTTGLHQLVVDLNDPVALQAHNTRQEHLWRLANPTPGPVPPGVRRFYQGTNRENFHHGPTSISAAGLQPAKAGSGLGCKRWEKHIVASEYKDQGWHTVTLSFDVALSYARQHTEWAMGMKAHEPALRDVADHGGLVLCFDVVEASIAGSDRWRQDKSGDSNNFQTTETIPPGQIQVVEQLAVPGPLTKIAPPPSVARIPAVPRQEGATQGPGVKRRVYPTNTP</sequence>
<dbReference type="OrthoDB" id="3342939at2"/>
<evidence type="ECO:0000256" key="1">
    <source>
        <dbReference type="SAM" id="MobiDB-lite"/>
    </source>
</evidence>
<gene>
    <name evidence="2" type="ORF">SAMN05443287_103312</name>
</gene>
<reference evidence="3" key="1">
    <citation type="submission" date="2016-10" db="EMBL/GenBank/DDBJ databases">
        <authorList>
            <person name="Varghese N."/>
            <person name="Submissions S."/>
        </authorList>
    </citation>
    <scope>NUCLEOTIDE SEQUENCE [LARGE SCALE GENOMIC DNA]</scope>
    <source>
        <strain evidence="3">CGMCC 4.7038</strain>
    </source>
</reference>
<dbReference type="Proteomes" id="UP000198707">
    <property type="component" value="Unassembled WGS sequence"/>
</dbReference>
<accession>A0A1H6WTR7</accession>
<feature type="region of interest" description="Disordered" evidence="1">
    <location>
        <begin position="239"/>
        <end position="277"/>
    </location>
</feature>
<proteinExistence type="predicted"/>
<name>A0A1H6WTR7_9ACTN</name>
<dbReference type="EMBL" id="FNYV01000003">
    <property type="protein sequence ID" value="SEJ20158.1"/>
    <property type="molecule type" value="Genomic_DNA"/>
</dbReference>
<organism evidence="2 3">
    <name type="scientific">Micromonospora phaseoli</name>
    <dbReference type="NCBI Taxonomy" id="1144548"/>
    <lineage>
        <taxon>Bacteria</taxon>
        <taxon>Bacillati</taxon>
        <taxon>Actinomycetota</taxon>
        <taxon>Actinomycetes</taxon>
        <taxon>Micromonosporales</taxon>
        <taxon>Micromonosporaceae</taxon>
        <taxon>Micromonospora</taxon>
    </lineage>
</organism>
<feature type="region of interest" description="Disordered" evidence="1">
    <location>
        <begin position="205"/>
        <end position="224"/>
    </location>
</feature>
<keyword evidence="3" id="KW-1185">Reference proteome</keyword>
<protein>
    <submittedName>
        <fullName evidence="2">Uncharacterized protein</fullName>
    </submittedName>
</protein>
<evidence type="ECO:0000313" key="3">
    <source>
        <dbReference type="Proteomes" id="UP000198707"/>
    </source>
</evidence>